<dbReference type="Proteomes" id="UP000515160">
    <property type="component" value="Chromosome 2L"/>
</dbReference>
<feature type="compositionally biased region" description="Low complexity" evidence="1">
    <location>
        <begin position="109"/>
        <end position="124"/>
    </location>
</feature>
<accession>A0A6P8W8I4</accession>
<evidence type="ECO:0000256" key="1">
    <source>
        <dbReference type="SAM" id="MobiDB-lite"/>
    </source>
</evidence>
<dbReference type="OrthoDB" id="7730862at2759"/>
<dbReference type="AlphaFoldDB" id="A0A6P8W8I4"/>
<name>A0A6P8W8I4_DROAB</name>
<feature type="compositionally biased region" description="Low complexity" evidence="1">
    <location>
        <begin position="73"/>
        <end position="83"/>
    </location>
</feature>
<feature type="region of interest" description="Disordered" evidence="1">
    <location>
        <begin position="48"/>
        <end position="127"/>
    </location>
</feature>
<protein>
    <submittedName>
        <fullName evidence="4">Uncharacterized protein LOC117565097</fullName>
    </submittedName>
</protein>
<sequence>MQLPLSLSTSGIGHSMLMVLLVLLVGLAAAVPASVLAQNTELSTNANNKLQHQQQLQQQRELPAVKRSEDDTASNAAAAAVPTADKKSSPEIVPASFSNSPPARSTSIEQPQAEQQQQQKQPPAGLYALPSNDEILAAVAAAAQSSQQQLQSDPTALEEAVASSTMRKRGVNYEYNPYMSVPNVPDYGSDVPNGIWTDDYEPAAPLNYNNYNNERELQELDDYVPERHVNGGNAGRNKAYDNLQNLLNAEAYLESIPLSVPLTYANRNYNLDERNKRGIYYNLANNGANSAPAENLNLNKYRRYGDMRLKRDTTKLTPADMLALVALVEAGERARKETDVDSGVSVPLVDAEELDYVPAGSWLDAPLASQQQQQQQPALVDYYGLPVEAQVVPKYEYVPRPQKYVGSNSRFGSSKRFMVAKKKRSVNQSQFMSEPVGERGPNYYGEKFY</sequence>
<evidence type="ECO:0000256" key="2">
    <source>
        <dbReference type="SAM" id="SignalP"/>
    </source>
</evidence>
<reference evidence="4" key="1">
    <citation type="submission" date="2025-08" db="UniProtKB">
        <authorList>
            <consortium name="RefSeq"/>
        </authorList>
    </citation>
    <scope>IDENTIFICATION</scope>
    <source>
        <strain evidence="4">15112-1751.03</strain>
        <tissue evidence="4">Whole Adult</tissue>
    </source>
</reference>
<keyword evidence="2" id="KW-0732">Signal</keyword>
<dbReference type="GeneID" id="117565097"/>
<feature type="compositionally biased region" description="Polar residues" evidence="1">
    <location>
        <begin position="96"/>
        <end position="108"/>
    </location>
</feature>
<feature type="chain" id="PRO_5027580329" evidence="2">
    <location>
        <begin position="31"/>
        <end position="449"/>
    </location>
</feature>
<evidence type="ECO:0000313" key="3">
    <source>
        <dbReference type="Proteomes" id="UP000515160"/>
    </source>
</evidence>
<dbReference type="RefSeq" id="XP_034099946.1">
    <property type="nucleotide sequence ID" value="XM_034244055.2"/>
</dbReference>
<feature type="compositionally biased region" description="Low complexity" evidence="1">
    <location>
        <begin position="50"/>
        <end position="59"/>
    </location>
</feature>
<organism evidence="3 4">
    <name type="scientific">Drosophila albomicans</name>
    <name type="common">Fruit fly</name>
    <dbReference type="NCBI Taxonomy" id="7291"/>
    <lineage>
        <taxon>Eukaryota</taxon>
        <taxon>Metazoa</taxon>
        <taxon>Ecdysozoa</taxon>
        <taxon>Arthropoda</taxon>
        <taxon>Hexapoda</taxon>
        <taxon>Insecta</taxon>
        <taxon>Pterygota</taxon>
        <taxon>Neoptera</taxon>
        <taxon>Endopterygota</taxon>
        <taxon>Diptera</taxon>
        <taxon>Brachycera</taxon>
        <taxon>Muscomorpha</taxon>
        <taxon>Ephydroidea</taxon>
        <taxon>Drosophilidae</taxon>
        <taxon>Drosophila</taxon>
    </lineage>
</organism>
<keyword evidence="3" id="KW-1185">Reference proteome</keyword>
<evidence type="ECO:0000313" key="4">
    <source>
        <dbReference type="RefSeq" id="XP_034099946.1"/>
    </source>
</evidence>
<feature type="signal peptide" evidence="2">
    <location>
        <begin position="1"/>
        <end position="30"/>
    </location>
</feature>
<proteinExistence type="predicted"/>
<gene>
    <name evidence="4" type="primary">LOC117565097</name>
</gene>